<dbReference type="InterPro" id="IPR015883">
    <property type="entry name" value="Glyco_hydro_20_cat"/>
</dbReference>
<evidence type="ECO:0000256" key="6">
    <source>
        <dbReference type="PIRSR" id="PIRSR625705-1"/>
    </source>
</evidence>
<dbReference type="CDD" id="cd06563">
    <property type="entry name" value="GH20_chitobiase-like"/>
    <property type="match status" value="1"/>
</dbReference>
<dbReference type="GO" id="GO:0005975">
    <property type="term" value="P:carbohydrate metabolic process"/>
    <property type="evidence" value="ECO:0007669"/>
    <property type="project" value="InterPro"/>
</dbReference>
<dbReference type="PATRIC" id="fig|1122985.7.peg.3230"/>
<sequence length="776" mass="86730">MYFKQIILGALGLLSATFAQAQAPKTTANYRVVPLPQEITNTSAGAFALNAQTRIAYPKGNATLQKDAELLAQYLFTATNIRPALTTAAQGRNLILLSATLKNNNKEAYRLEVTKDRITINGASAAGTFYGIQTLRKAIPQTGAQRLSFPSVTIADQPRFGYRGAMLDVARHFFSFEDVKTFIDILALHNINRFHMHLTDDQGWRIEIKKYPRLTEVSSMRPETMVGHDASKFDGKPHGGFYTQEQARAIVKYAADRHIMVIPEIDMPGHMVAALAAYPELGCTDGPYKVRTTWGIAEEVLCAGNDRTLQFAKDVLSEVMDIFPAEYVYIGGDECPKVSWAKCPRCQARIKEKGLAGDGKHTAEERLQSFFMSDIANFITARGRKVGGWDEILEGGIAPNATVLSWRGMEGGIEAARLGHDAIMCPVSHLYLDYYQTNAREHEPLAFNGFIPIERTYDFNPVSPKLTAEESKHIIGVQANLWTEHMDNFPHVQYMALPRLAAASEVQWTMPEKKNFDDFANRMPQLLNIYNLNKYRYGRHLFNVNIAVSPAEKPGSLNVTLTARNGATIYYTLDGTQPTAKSQRYTQPFTVQKSCKLRTIAVYPTFTSSENSEDLLISKATMGEVKYNVEPDAKYPGLSPRELTNGLQGSVIFNSGRWVGYVGKDLDLTVDLGEVKPIRLISVRTLISAAQWIMPHRGLYVWVSTDGKNFEDIYDLPADPMPANKPDYIDTENVLLPMAKDARYVRIKMLSEKSMPAWHPHTGKPGWLFVDEVTVE</sequence>
<proteinExistence type="inferred from homology"/>
<evidence type="ECO:0000259" key="8">
    <source>
        <dbReference type="Pfam" id="PF00728"/>
    </source>
</evidence>
<evidence type="ECO:0000256" key="5">
    <source>
        <dbReference type="ARBA" id="ARBA00023295"/>
    </source>
</evidence>
<name>A0A069QFM0_HOYLO</name>
<dbReference type="GO" id="GO:0004563">
    <property type="term" value="F:beta-N-acetylhexosaminidase activity"/>
    <property type="evidence" value="ECO:0007669"/>
    <property type="project" value="UniProtKB-EC"/>
</dbReference>
<dbReference type="InterPro" id="IPR008979">
    <property type="entry name" value="Galactose-bd-like_sf"/>
</dbReference>
<dbReference type="Gene3D" id="2.60.120.260">
    <property type="entry name" value="Galactose-binding domain-like"/>
    <property type="match status" value="1"/>
</dbReference>
<evidence type="ECO:0000256" key="7">
    <source>
        <dbReference type="SAM" id="SignalP"/>
    </source>
</evidence>
<dbReference type="InterPro" id="IPR059177">
    <property type="entry name" value="GH29D-like_dom"/>
</dbReference>
<reference evidence="12 13" key="1">
    <citation type="submission" date="2013-08" db="EMBL/GenBank/DDBJ databases">
        <authorList>
            <person name="Weinstock G."/>
            <person name="Sodergren E."/>
            <person name="Wylie T."/>
            <person name="Fulton L."/>
            <person name="Fulton R."/>
            <person name="Fronick C."/>
            <person name="O'Laughlin M."/>
            <person name="Godfrey J."/>
            <person name="Miner T."/>
            <person name="Herter B."/>
            <person name="Appelbaum E."/>
            <person name="Cordes M."/>
            <person name="Lek S."/>
            <person name="Wollam A."/>
            <person name="Pepin K.H."/>
            <person name="Palsikar V.B."/>
            <person name="Mitreva M."/>
            <person name="Wilson R.K."/>
        </authorList>
    </citation>
    <scope>NUCLEOTIDE SEQUENCE [LARGE SCALE GENOMIC DNA]</scope>
    <source>
        <strain evidence="12 13">ATCC 15930</strain>
    </source>
</reference>
<dbReference type="InterPro" id="IPR000421">
    <property type="entry name" value="FA58C"/>
</dbReference>
<dbReference type="PRINTS" id="PR00738">
    <property type="entry name" value="GLHYDRLASE20"/>
</dbReference>
<comment type="similarity">
    <text evidence="2">Belongs to the glycosyl hydrolase 20 family.</text>
</comment>
<dbReference type="SUPFAM" id="SSF51445">
    <property type="entry name" value="(Trans)glycosidases"/>
    <property type="match status" value="1"/>
</dbReference>
<feature type="domain" description="Glycoside hydrolase family 20 catalytic" evidence="8">
    <location>
        <begin position="160"/>
        <end position="509"/>
    </location>
</feature>
<evidence type="ECO:0000259" key="10">
    <source>
        <dbReference type="Pfam" id="PF02838"/>
    </source>
</evidence>
<organism evidence="12 13">
    <name type="scientific">Hoylesella loescheii DSM 19665 = JCM 12249 = ATCC 15930</name>
    <dbReference type="NCBI Taxonomy" id="1122985"/>
    <lineage>
        <taxon>Bacteria</taxon>
        <taxon>Pseudomonadati</taxon>
        <taxon>Bacteroidota</taxon>
        <taxon>Bacteroidia</taxon>
        <taxon>Bacteroidales</taxon>
        <taxon>Prevotellaceae</taxon>
        <taxon>Hoylesella</taxon>
    </lineage>
</organism>
<feature type="domain" description="Beta-hexosaminidase bacterial type N-terminal" evidence="10">
    <location>
        <begin position="30"/>
        <end position="157"/>
    </location>
</feature>
<dbReference type="AlphaFoldDB" id="A0A069QFM0"/>
<evidence type="ECO:0000313" key="13">
    <source>
        <dbReference type="Proteomes" id="UP000027442"/>
    </source>
</evidence>
<evidence type="ECO:0000259" key="11">
    <source>
        <dbReference type="Pfam" id="PF13290"/>
    </source>
</evidence>
<dbReference type="Pfam" id="PF00754">
    <property type="entry name" value="F5_F8_type_C"/>
    <property type="match status" value="1"/>
</dbReference>
<evidence type="ECO:0000256" key="2">
    <source>
        <dbReference type="ARBA" id="ARBA00006285"/>
    </source>
</evidence>
<accession>A0A069QFM0</accession>
<evidence type="ECO:0000256" key="3">
    <source>
        <dbReference type="ARBA" id="ARBA00012663"/>
    </source>
</evidence>
<keyword evidence="13" id="KW-1185">Reference proteome</keyword>
<keyword evidence="7" id="KW-0732">Signal</keyword>
<dbReference type="GO" id="GO:0030203">
    <property type="term" value="P:glycosaminoglycan metabolic process"/>
    <property type="evidence" value="ECO:0007669"/>
    <property type="project" value="TreeGrafter"/>
</dbReference>
<dbReference type="Gene3D" id="3.30.379.10">
    <property type="entry name" value="Chitobiase/beta-hexosaminidase domain 2-like"/>
    <property type="match status" value="1"/>
</dbReference>
<dbReference type="SUPFAM" id="SSF49785">
    <property type="entry name" value="Galactose-binding domain-like"/>
    <property type="match status" value="1"/>
</dbReference>
<keyword evidence="4 12" id="KW-0378">Hydrolase</keyword>
<evidence type="ECO:0000256" key="4">
    <source>
        <dbReference type="ARBA" id="ARBA00022801"/>
    </source>
</evidence>
<feature type="domain" description="F5/8 type C" evidence="9">
    <location>
        <begin position="655"/>
        <end position="753"/>
    </location>
</feature>
<dbReference type="SUPFAM" id="SSF55545">
    <property type="entry name" value="beta-N-acetylhexosaminidase-like domain"/>
    <property type="match status" value="1"/>
</dbReference>
<dbReference type="Proteomes" id="UP000027442">
    <property type="component" value="Unassembled WGS sequence"/>
</dbReference>
<dbReference type="PANTHER" id="PTHR22600">
    <property type="entry name" value="BETA-HEXOSAMINIDASE"/>
    <property type="match status" value="1"/>
</dbReference>
<dbReference type="RefSeq" id="WP_018967508.1">
    <property type="nucleotide sequence ID" value="NZ_KB899215.1"/>
</dbReference>
<evidence type="ECO:0000313" key="12">
    <source>
        <dbReference type="EMBL" id="KDR50814.1"/>
    </source>
</evidence>
<comment type="catalytic activity">
    <reaction evidence="1">
        <text>Hydrolysis of terminal non-reducing N-acetyl-D-hexosamine residues in N-acetyl-beta-D-hexosaminides.</text>
        <dbReference type="EC" id="3.2.1.52"/>
    </reaction>
</comment>
<dbReference type="Pfam" id="PF13290">
    <property type="entry name" value="CHB_HEX_C_1"/>
    <property type="match status" value="1"/>
</dbReference>
<dbReference type="InterPro" id="IPR029018">
    <property type="entry name" value="Hex-like_dom2"/>
</dbReference>
<dbReference type="EC" id="3.2.1.52" evidence="3"/>
<dbReference type="eggNOG" id="COG3525">
    <property type="taxonomic scope" value="Bacteria"/>
</dbReference>
<gene>
    <name evidence="12" type="ORF">HMPREF1991_03121</name>
</gene>
<dbReference type="EMBL" id="JNGW01000137">
    <property type="protein sequence ID" value="KDR50814.1"/>
    <property type="molecule type" value="Genomic_DNA"/>
</dbReference>
<dbReference type="HOGENOM" id="CLU_007082_5_0_10"/>
<feature type="signal peptide" evidence="7">
    <location>
        <begin position="1"/>
        <end position="21"/>
    </location>
</feature>
<evidence type="ECO:0000256" key="1">
    <source>
        <dbReference type="ARBA" id="ARBA00001231"/>
    </source>
</evidence>
<dbReference type="InterPro" id="IPR025705">
    <property type="entry name" value="Beta_hexosaminidase_sua/sub"/>
</dbReference>
<dbReference type="InterPro" id="IPR015882">
    <property type="entry name" value="HEX_bac_N"/>
</dbReference>
<protein>
    <recommendedName>
        <fullName evidence="3">beta-N-acetylhexosaminidase</fullName>
        <ecNumber evidence="3">3.2.1.52</ecNumber>
    </recommendedName>
</protein>
<dbReference type="Gene3D" id="3.20.20.80">
    <property type="entry name" value="Glycosidases"/>
    <property type="match status" value="1"/>
</dbReference>
<feature type="domain" description="GH29D-like beta-sandwich" evidence="11">
    <location>
        <begin position="556"/>
        <end position="609"/>
    </location>
</feature>
<dbReference type="Pfam" id="PF00728">
    <property type="entry name" value="Glyco_hydro_20"/>
    <property type="match status" value="1"/>
</dbReference>
<feature type="active site" description="Proton donor" evidence="6">
    <location>
        <position position="334"/>
    </location>
</feature>
<evidence type="ECO:0000259" key="9">
    <source>
        <dbReference type="Pfam" id="PF00754"/>
    </source>
</evidence>
<feature type="chain" id="PRO_5001665269" description="beta-N-acetylhexosaminidase" evidence="7">
    <location>
        <begin position="22"/>
        <end position="776"/>
    </location>
</feature>
<dbReference type="InterPro" id="IPR017853">
    <property type="entry name" value="GH"/>
</dbReference>
<comment type="caution">
    <text evidence="12">The sequence shown here is derived from an EMBL/GenBank/DDBJ whole genome shotgun (WGS) entry which is preliminary data.</text>
</comment>
<keyword evidence="5" id="KW-0326">Glycosidase</keyword>
<dbReference type="Pfam" id="PF02838">
    <property type="entry name" value="Glyco_hydro_20b"/>
    <property type="match status" value="1"/>
</dbReference>
<dbReference type="GO" id="GO:0016020">
    <property type="term" value="C:membrane"/>
    <property type="evidence" value="ECO:0007669"/>
    <property type="project" value="TreeGrafter"/>
</dbReference>
<dbReference type="PANTHER" id="PTHR22600:SF57">
    <property type="entry name" value="BETA-N-ACETYLHEXOSAMINIDASE"/>
    <property type="match status" value="1"/>
</dbReference>